<keyword evidence="1" id="KW-0812">Transmembrane</keyword>
<proteinExistence type="predicted"/>
<accession>A0ABT3TK51</accession>
<keyword evidence="3" id="KW-1185">Reference proteome</keyword>
<dbReference type="Proteomes" id="UP001143362">
    <property type="component" value="Unassembled WGS sequence"/>
</dbReference>
<keyword evidence="1" id="KW-1133">Transmembrane helix</keyword>
<feature type="transmembrane region" description="Helical" evidence="1">
    <location>
        <begin position="111"/>
        <end position="131"/>
    </location>
</feature>
<name>A0ABT3TK51_9GAMM</name>
<gene>
    <name evidence="2" type="ORF">EYC98_17300</name>
</gene>
<protein>
    <submittedName>
        <fullName evidence="2">Uncharacterized protein</fullName>
    </submittedName>
</protein>
<evidence type="ECO:0000313" key="2">
    <source>
        <dbReference type="EMBL" id="MCX2982620.1"/>
    </source>
</evidence>
<feature type="transmembrane region" description="Helical" evidence="1">
    <location>
        <begin position="83"/>
        <end position="105"/>
    </location>
</feature>
<feature type="transmembrane region" description="Helical" evidence="1">
    <location>
        <begin position="14"/>
        <end position="36"/>
    </location>
</feature>
<evidence type="ECO:0000256" key="1">
    <source>
        <dbReference type="SAM" id="Phobius"/>
    </source>
</evidence>
<dbReference type="EMBL" id="SHNN01000004">
    <property type="protein sequence ID" value="MCX2982620.1"/>
    <property type="molecule type" value="Genomic_DNA"/>
</dbReference>
<organism evidence="2 3">
    <name type="scientific">Candidatus Litorirhabdus singularis</name>
    <dbReference type="NCBI Taxonomy" id="2518993"/>
    <lineage>
        <taxon>Bacteria</taxon>
        <taxon>Pseudomonadati</taxon>
        <taxon>Pseudomonadota</taxon>
        <taxon>Gammaproteobacteria</taxon>
        <taxon>Cellvibrionales</taxon>
        <taxon>Halieaceae</taxon>
        <taxon>Candidatus Litorirhabdus</taxon>
    </lineage>
</organism>
<reference evidence="2" key="1">
    <citation type="submission" date="2019-02" db="EMBL/GenBank/DDBJ databases">
        <authorList>
            <person name="Li S.-H."/>
        </authorList>
    </citation>
    <scope>NUCLEOTIDE SEQUENCE</scope>
    <source>
        <strain evidence="2">IMCC14734</strain>
    </source>
</reference>
<comment type="caution">
    <text evidence="2">The sequence shown here is derived from an EMBL/GenBank/DDBJ whole genome shotgun (WGS) entry which is preliminary data.</text>
</comment>
<sequence>MKTKLFRGIDYENAAAGMGALGFWLFIAAIVLGGIWDSARKRETQQETLRRVIESGASVDQATVERILGSHSDPQSNARDLKVAATIVLYIAPGLAILGLCIWFINQQALLPIIGAATLMAFIGLGLRAAARIAEGTDQQDSSN</sequence>
<keyword evidence="1" id="KW-0472">Membrane</keyword>
<evidence type="ECO:0000313" key="3">
    <source>
        <dbReference type="Proteomes" id="UP001143362"/>
    </source>
</evidence>